<dbReference type="EMBL" id="OA882221">
    <property type="protein sequence ID" value="CAD7273877.1"/>
    <property type="molecule type" value="Genomic_DNA"/>
</dbReference>
<dbReference type="PANTHER" id="PTHR36692">
    <property type="entry name" value="PROTEIN SNAKESKIN"/>
    <property type="match status" value="1"/>
</dbReference>
<dbReference type="Proteomes" id="UP000678499">
    <property type="component" value="Unassembled WGS sequence"/>
</dbReference>
<keyword evidence="1" id="KW-1133">Transmembrane helix</keyword>
<dbReference type="GO" id="GO:0019991">
    <property type="term" value="P:septate junction assembly"/>
    <property type="evidence" value="ECO:0007669"/>
    <property type="project" value="InterPro"/>
</dbReference>
<protein>
    <submittedName>
        <fullName evidence="2">Uncharacterized protein</fullName>
    </submittedName>
</protein>
<reference evidence="2" key="1">
    <citation type="submission" date="2020-11" db="EMBL/GenBank/DDBJ databases">
        <authorList>
            <person name="Tran Van P."/>
        </authorList>
    </citation>
    <scope>NUCLEOTIDE SEQUENCE</scope>
</reference>
<dbReference type="AlphaFoldDB" id="A0A7R9GAF2"/>
<evidence type="ECO:0000313" key="3">
    <source>
        <dbReference type="Proteomes" id="UP000678499"/>
    </source>
</evidence>
<accession>A0A7R9GAF2</accession>
<dbReference type="PANTHER" id="PTHR36692:SF2">
    <property type="entry name" value="GEO12064P1"/>
    <property type="match status" value="1"/>
</dbReference>
<sequence length="186" mass="20422">MHEPSCCGWDRKQNLGGSMAICYCYIIRTPTGAFKLLEITLSVICLSLARSWNILLGFNLEAFAKAGTMAQTQPEKALEQSFQLLASNDMHNTCIATFIAYLIITPCILIVYLRGQTHVQASDLEFLLNLIGGMMFMGTGGVTLATWITSKVPLEQMRTNAVVVGSLSIINGLVYFVDAVIAYQNK</sequence>
<feature type="transmembrane region" description="Helical" evidence="1">
    <location>
        <begin position="95"/>
        <end position="114"/>
    </location>
</feature>
<dbReference type="GO" id="GO:0005886">
    <property type="term" value="C:plasma membrane"/>
    <property type="evidence" value="ECO:0007669"/>
    <property type="project" value="TreeGrafter"/>
</dbReference>
<evidence type="ECO:0000256" key="1">
    <source>
        <dbReference type="SAM" id="Phobius"/>
    </source>
</evidence>
<keyword evidence="1" id="KW-0812">Transmembrane</keyword>
<proteinExistence type="predicted"/>
<evidence type="ECO:0000313" key="2">
    <source>
        <dbReference type="EMBL" id="CAD7273877.1"/>
    </source>
</evidence>
<organism evidence="2">
    <name type="scientific">Notodromas monacha</name>
    <dbReference type="NCBI Taxonomy" id="399045"/>
    <lineage>
        <taxon>Eukaryota</taxon>
        <taxon>Metazoa</taxon>
        <taxon>Ecdysozoa</taxon>
        <taxon>Arthropoda</taxon>
        <taxon>Crustacea</taxon>
        <taxon>Oligostraca</taxon>
        <taxon>Ostracoda</taxon>
        <taxon>Podocopa</taxon>
        <taxon>Podocopida</taxon>
        <taxon>Cypridocopina</taxon>
        <taxon>Cypridoidea</taxon>
        <taxon>Cyprididae</taxon>
        <taxon>Notodromas</taxon>
    </lineage>
</organism>
<feature type="transmembrane region" description="Helical" evidence="1">
    <location>
        <begin position="161"/>
        <end position="183"/>
    </location>
</feature>
<feature type="transmembrane region" description="Helical" evidence="1">
    <location>
        <begin position="126"/>
        <end position="149"/>
    </location>
</feature>
<name>A0A7R9GAF2_9CRUS</name>
<dbReference type="EMBL" id="CAJPEX010000184">
    <property type="protein sequence ID" value="CAG0914029.1"/>
    <property type="molecule type" value="Genomic_DNA"/>
</dbReference>
<keyword evidence="3" id="KW-1185">Reference proteome</keyword>
<keyword evidence="1" id="KW-0472">Membrane</keyword>
<gene>
    <name evidence="2" type="ORF">NMOB1V02_LOCUS1746</name>
</gene>
<dbReference type="InterPro" id="IPR038976">
    <property type="entry name" value="Ssk"/>
</dbReference>
<dbReference type="OrthoDB" id="6349206at2759"/>